<dbReference type="AlphaFoldDB" id="T1G2Z1"/>
<dbReference type="GeneID" id="20215439"/>
<accession>T1G2Z1</accession>
<sequence>TKGKGWFDMPVQEMTEEKLNDLKIIQMRGMLDPKHFYKKTDARPGVLPKFFQTGTVVETSADFYSDRIPKKERKTTLVDELLHDAEFKRLFYTF</sequence>
<dbReference type="Proteomes" id="UP000015101">
    <property type="component" value="Unassembled WGS sequence"/>
</dbReference>
<protein>
    <recommendedName>
        <fullName evidence="3">Fcf2 pre-rRNA processing C-terminal domain-containing protein</fullName>
    </recommendedName>
</protein>
<reference evidence="4 6" key="2">
    <citation type="journal article" date="2013" name="Nature">
        <title>Insights into bilaterian evolution from three spiralian genomes.</title>
        <authorList>
            <person name="Simakov O."/>
            <person name="Marletaz F."/>
            <person name="Cho S.J."/>
            <person name="Edsinger-Gonzales E."/>
            <person name="Havlak P."/>
            <person name="Hellsten U."/>
            <person name="Kuo D.H."/>
            <person name="Larsson T."/>
            <person name="Lv J."/>
            <person name="Arendt D."/>
            <person name="Savage R."/>
            <person name="Osoegawa K."/>
            <person name="de Jong P."/>
            <person name="Grimwood J."/>
            <person name="Chapman J.A."/>
            <person name="Shapiro H."/>
            <person name="Aerts A."/>
            <person name="Otillar R.P."/>
            <person name="Terry A.Y."/>
            <person name="Boore J.L."/>
            <person name="Grigoriev I.V."/>
            <person name="Lindberg D.R."/>
            <person name="Seaver E.C."/>
            <person name="Weisblat D.A."/>
            <person name="Putnam N.H."/>
            <person name="Rokhsar D.S."/>
        </authorList>
    </citation>
    <scope>NUCLEOTIDE SEQUENCE</scope>
</reference>
<dbReference type="STRING" id="6412.T1G2Z1"/>
<dbReference type="RefSeq" id="XP_009016367.1">
    <property type="nucleotide sequence ID" value="XM_009018119.1"/>
</dbReference>
<dbReference type="OMA" id="TWVEELM"/>
<evidence type="ECO:0000259" key="3">
    <source>
        <dbReference type="Pfam" id="PF08698"/>
    </source>
</evidence>
<evidence type="ECO:0000313" key="6">
    <source>
        <dbReference type="Proteomes" id="UP000015101"/>
    </source>
</evidence>
<dbReference type="InterPro" id="IPR014810">
    <property type="entry name" value="Fcf2_C"/>
</dbReference>
<organism evidence="5 6">
    <name type="scientific">Helobdella robusta</name>
    <name type="common">Californian leech</name>
    <dbReference type="NCBI Taxonomy" id="6412"/>
    <lineage>
        <taxon>Eukaryota</taxon>
        <taxon>Metazoa</taxon>
        <taxon>Spiralia</taxon>
        <taxon>Lophotrochozoa</taxon>
        <taxon>Annelida</taxon>
        <taxon>Clitellata</taxon>
        <taxon>Hirudinea</taxon>
        <taxon>Rhynchobdellida</taxon>
        <taxon>Glossiphoniidae</taxon>
        <taxon>Helobdella</taxon>
    </lineage>
</organism>
<keyword evidence="2" id="KW-0539">Nucleus</keyword>
<dbReference type="EMBL" id="KB096325">
    <property type="protein sequence ID" value="ESO05734.1"/>
    <property type="molecule type" value="Genomic_DNA"/>
</dbReference>
<dbReference type="EMBL" id="AMQM01003868">
    <property type="status" value="NOT_ANNOTATED_CDS"/>
    <property type="molecule type" value="Genomic_DNA"/>
</dbReference>
<name>T1G2Z1_HELRO</name>
<gene>
    <name evidence="5" type="primary">20215439</name>
    <name evidence="4" type="ORF">HELRODRAFT_77508</name>
</gene>
<evidence type="ECO:0000313" key="5">
    <source>
        <dbReference type="EnsemblMetazoa" id="HelroP77508"/>
    </source>
</evidence>
<feature type="domain" description="Fcf2 pre-rRNA processing C-terminal" evidence="3">
    <location>
        <begin position="1"/>
        <end position="91"/>
    </location>
</feature>
<evidence type="ECO:0000256" key="2">
    <source>
        <dbReference type="ARBA" id="ARBA00023242"/>
    </source>
</evidence>
<dbReference type="InterPro" id="IPR039883">
    <property type="entry name" value="Fcf2/DNTTIP2"/>
</dbReference>
<evidence type="ECO:0000313" key="4">
    <source>
        <dbReference type="EMBL" id="ESO05734.1"/>
    </source>
</evidence>
<keyword evidence="6" id="KW-1185">Reference proteome</keyword>
<proteinExistence type="predicted"/>
<reference evidence="5" key="3">
    <citation type="submission" date="2015-06" db="UniProtKB">
        <authorList>
            <consortium name="EnsemblMetazoa"/>
        </authorList>
    </citation>
    <scope>IDENTIFICATION</scope>
</reference>
<dbReference type="GO" id="GO:0005730">
    <property type="term" value="C:nucleolus"/>
    <property type="evidence" value="ECO:0007669"/>
    <property type="project" value="UniProtKB-SubCell"/>
</dbReference>
<dbReference type="InParanoid" id="T1G2Z1"/>
<reference evidence="6" key="1">
    <citation type="submission" date="2012-12" db="EMBL/GenBank/DDBJ databases">
        <authorList>
            <person name="Hellsten U."/>
            <person name="Grimwood J."/>
            <person name="Chapman J.A."/>
            <person name="Shapiro H."/>
            <person name="Aerts A."/>
            <person name="Otillar R.P."/>
            <person name="Terry A.Y."/>
            <person name="Boore J.L."/>
            <person name="Simakov O."/>
            <person name="Marletaz F."/>
            <person name="Cho S.-J."/>
            <person name="Edsinger-Gonzales E."/>
            <person name="Havlak P."/>
            <person name="Kuo D.-H."/>
            <person name="Larsson T."/>
            <person name="Lv J."/>
            <person name="Arendt D."/>
            <person name="Savage R."/>
            <person name="Osoegawa K."/>
            <person name="de Jong P."/>
            <person name="Lindberg D.R."/>
            <person name="Seaver E.C."/>
            <person name="Weisblat D.A."/>
            <person name="Putnam N.H."/>
            <person name="Grigoriev I.V."/>
            <person name="Rokhsar D.S."/>
        </authorList>
    </citation>
    <scope>NUCLEOTIDE SEQUENCE</scope>
</reference>
<comment type="subcellular location">
    <subcellularLocation>
        <location evidence="1">Nucleus</location>
        <location evidence="1">Nucleolus</location>
    </subcellularLocation>
</comment>
<dbReference type="Pfam" id="PF08698">
    <property type="entry name" value="Fcf2"/>
    <property type="match status" value="1"/>
</dbReference>
<evidence type="ECO:0000256" key="1">
    <source>
        <dbReference type="ARBA" id="ARBA00004604"/>
    </source>
</evidence>
<dbReference type="OrthoDB" id="427886at2759"/>
<dbReference type="HOGENOM" id="CLU_075129_4_0_1"/>
<dbReference type="CTD" id="20215439"/>
<dbReference type="PANTHER" id="PTHR21686:SF12">
    <property type="entry name" value="DEOXYNUCLEOTIDYLTRANSFERASE TERMINAL-INTERACTING PROTEIN 2"/>
    <property type="match status" value="1"/>
</dbReference>
<dbReference type="EnsemblMetazoa" id="HelroT77508">
    <property type="protein sequence ID" value="HelroP77508"/>
    <property type="gene ID" value="HelroG77508"/>
</dbReference>
<dbReference type="KEGG" id="hro:HELRODRAFT_77508"/>
<dbReference type="PANTHER" id="PTHR21686">
    <property type="entry name" value="DEOXYNUCLEOTIDYLTRANSFERASE TERMINAL-INTERACTING PROTEIN 2"/>
    <property type="match status" value="1"/>
</dbReference>
<dbReference type="eggNOG" id="KOG3100">
    <property type="taxonomic scope" value="Eukaryota"/>
</dbReference>